<feature type="compositionally biased region" description="Pro residues" evidence="1">
    <location>
        <begin position="164"/>
        <end position="179"/>
    </location>
</feature>
<sequence>MELMVFLMKNGVCDEFGLNTARLSKFLLSSKLQRSGDVTRLQALVDKKRIVITEEVVRKILQLNDAEGVIRLPNEAIFAGLARMGYEKPSTKLTFYKAFFSTQWKVGKGFSGVETPFFETMLVVRDIAEEAEAQVPAQGDDVQELAAEEVATNVVLPTLTSPSPSSPSPPYQSPCPPQPQDTKGLENDKVAQQLEIVKLKARVKKLEKISKVKSSKIRRLKKVGTSQRIKSSDDVENVFKQGRMIVDMDHDEGIELVVDQEKDADVEGRHADKQAEIYNIDLDHSSKVLSMQEDDIEFQEVVEVVTTAKIMTKVVTAATQVVAAITPIPAAKPKTLTITAAFAVSTRRRKRVVIRDPEEDLLSDTPAETPKVKDKGKGILIEAPKPMKKKDQIEMDADQEEMEAEDEEIIKSINETHAQKAAKRRKLSEEAQEADDLKKRLEIVQDEDDDVFIEATPLA</sequence>
<feature type="region of interest" description="Disordered" evidence="1">
    <location>
        <begin position="415"/>
        <end position="435"/>
    </location>
</feature>
<feature type="region of interest" description="Disordered" evidence="1">
    <location>
        <begin position="157"/>
        <end position="184"/>
    </location>
</feature>
<reference evidence="2" key="1">
    <citation type="journal article" date="2019" name="Sci. Rep.">
        <title>Draft genome of Tanacetum cinerariifolium, the natural source of mosquito coil.</title>
        <authorList>
            <person name="Yamashiro T."/>
            <person name="Shiraishi A."/>
            <person name="Satake H."/>
            <person name="Nakayama K."/>
        </authorList>
    </citation>
    <scope>NUCLEOTIDE SEQUENCE</scope>
</reference>
<accession>A0A699J2R2</accession>
<proteinExistence type="predicted"/>
<evidence type="ECO:0000256" key="1">
    <source>
        <dbReference type="SAM" id="MobiDB-lite"/>
    </source>
</evidence>
<dbReference type="AlphaFoldDB" id="A0A699J2R2"/>
<organism evidence="2">
    <name type="scientific">Tanacetum cinerariifolium</name>
    <name type="common">Dalmatian daisy</name>
    <name type="synonym">Chrysanthemum cinerariifolium</name>
    <dbReference type="NCBI Taxonomy" id="118510"/>
    <lineage>
        <taxon>Eukaryota</taxon>
        <taxon>Viridiplantae</taxon>
        <taxon>Streptophyta</taxon>
        <taxon>Embryophyta</taxon>
        <taxon>Tracheophyta</taxon>
        <taxon>Spermatophyta</taxon>
        <taxon>Magnoliopsida</taxon>
        <taxon>eudicotyledons</taxon>
        <taxon>Gunneridae</taxon>
        <taxon>Pentapetalae</taxon>
        <taxon>asterids</taxon>
        <taxon>campanulids</taxon>
        <taxon>Asterales</taxon>
        <taxon>Asteraceae</taxon>
        <taxon>Asteroideae</taxon>
        <taxon>Anthemideae</taxon>
        <taxon>Anthemidinae</taxon>
        <taxon>Tanacetum</taxon>
    </lineage>
</organism>
<dbReference type="EMBL" id="BKCJ010364733">
    <property type="protein sequence ID" value="GFA07293.1"/>
    <property type="molecule type" value="Genomic_DNA"/>
</dbReference>
<evidence type="ECO:0000313" key="2">
    <source>
        <dbReference type="EMBL" id="GFA07293.1"/>
    </source>
</evidence>
<protein>
    <recommendedName>
        <fullName evidence="3">Synaptobrevin, longin-like domain protein</fullName>
    </recommendedName>
</protein>
<feature type="region of interest" description="Disordered" evidence="1">
    <location>
        <begin position="386"/>
        <end position="405"/>
    </location>
</feature>
<gene>
    <name evidence="2" type="ORF">Tci_579265</name>
</gene>
<comment type="caution">
    <text evidence="2">The sequence shown here is derived from an EMBL/GenBank/DDBJ whole genome shotgun (WGS) entry which is preliminary data.</text>
</comment>
<evidence type="ECO:0008006" key="3">
    <source>
        <dbReference type="Google" id="ProtNLM"/>
    </source>
</evidence>
<name>A0A699J2R2_TANCI</name>
<feature type="compositionally biased region" description="Acidic residues" evidence="1">
    <location>
        <begin position="394"/>
        <end position="405"/>
    </location>
</feature>